<feature type="compositionally biased region" description="Polar residues" evidence="1">
    <location>
        <begin position="1"/>
        <end position="12"/>
    </location>
</feature>
<sequence length="105" mass="11914">MQQPTANSSQQFAPRVPGPAFTPNQSFTGSAQPPDQQRLDWVDKQAKEHEGAKNRLSDHKFNIRDYPDPLLPRQHSPSHYYPKGVTAEMERHLQDTILKIKAGNP</sequence>
<evidence type="ECO:0000313" key="2">
    <source>
        <dbReference type="EMBL" id="GAW25549.1"/>
    </source>
</evidence>
<evidence type="ECO:0000313" key="3">
    <source>
        <dbReference type="Proteomes" id="UP000054516"/>
    </source>
</evidence>
<feature type="region of interest" description="Disordered" evidence="1">
    <location>
        <begin position="1"/>
        <end position="81"/>
    </location>
</feature>
<reference evidence="2" key="1">
    <citation type="submission" date="2016-03" db="EMBL/GenBank/DDBJ databases">
        <title>Draft genome sequence of Rosellinia necatrix.</title>
        <authorList>
            <person name="Kanematsu S."/>
        </authorList>
    </citation>
    <scope>NUCLEOTIDE SEQUENCE [LARGE SCALE GENOMIC DNA]</scope>
    <source>
        <strain evidence="2">W97</strain>
    </source>
</reference>
<feature type="compositionally biased region" description="Basic and acidic residues" evidence="1">
    <location>
        <begin position="37"/>
        <end position="67"/>
    </location>
</feature>
<name>A0A1S8A6A3_ROSNE</name>
<protein>
    <submittedName>
        <fullName evidence="2">Uncharacterized protein</fullName>
    </submittedName>
</protein>
<proteinExistence type="predicted"/>
<gene>
    <name evidence="2" type="ORF">SAMD00023353_0802860</name>
</gene>
<dbReference type="OMA" id="NIRDYPD"/>
<feature type="compositionally biased region" description="Polar residues" evidence="1">
    <location>
        <begin position="22"/>
        <end position="35"/>
    </location>
</feature>
<dbReference type="EMBL" id="DF977453">
    <property type="protein sequence ID" value="GAW25549.1"/>
    <property type="molecule type" value="Genomic_DNA"/>
</dbReference>
<evidence type="ECO:0000256" key="1">
    <source>
        <dbReference type="SAM" id="MobiDB-lite"/>
    </source>
</evidence>
<dbReference type="Proteomes" id="UP000054516">
    <property type="component" value="Unassembled WGS sequence"/>
</dbReference>
<accession>A0A1S8A6A3</accession>
<organism evidence="2">
    <name type="scientific">Rosellinia necatrix</name>
    <name type="common">White root-rot fungus</name>
    <dbReference type="NCBI Taxonomy" id="77044"/>
    <lineage>
        <taxon>Eukaryota</taxon>
        <taxon>Fungi</taxon>
        <taxon>Dikarya</taxon>
        <taxon>Ascomycota</taxon>
        <taxon>Pezizomycotina</taxon>
        <taxon>Sordariomycetes</taxon>
        <taxon>Xylariomycetidae</taxon>
        <taxon>Xylariales</taxon>
        <taxon>Xylariaceae</taxon>
        <taxon>Rosellinia</taxon>
    </lineage>
</organism>
<dbReference type="AlphaFoldDB" id="A0A1S8A6A3"/>
<keyword evidence="3" id="KW-1185">Reference proteome</keyword>
<dbReference type="OrthoDB" id="5121433at2759"/>